<sequence length="1495" mass="171390">IKMSQYNYVVTAFESGSFKGILKVDLFGDGIIRLLAIKTRSIEIYEINKDAVFFDEKLFDDEIVDIPALNKVGTVEIYKDIIEIDRFRPKNQDFDDVLIFTREYELILLRAHLLNSDSEKILCMSILDKVSLYRENLRKSQLIKMMVHSEKNRIVILAYEGCLQVVGCEISSKDEEDKAVFTSPLIIRLSELSVTDICLANTTNERSLLGILYDSGYSKDPRLMKIIELPIDLRKWSYNTNIGHVMQQNVFKIAPLYYRSKKQKMVKGFFLFGDGIVEYRSIEEIMPNKTKNSETISSTQKIVTSRFNSSAFSGMDIGLSPLSITDILNLDDGSRWLVLDNLGRLFIMLVEYDQDDIDKVVDIRLNILNRYSPFSRIVNLGDDLFFLASKLSDSLLLYSKNNNFYIISSLPNIGPIKDLIFTNFDRKEETKYEDIPSQISKRDPLPLIAACGFGSGGALKSICNGIGLQNIYISNDSFVGQITRIFSLCSTIGKVIVTGIDHSYCYKIAWSYEKGKDDCKVMDSVDGFNKENPNQPKGKNSSPVSPKKCFINFEKCELWGLVKDEETIKVCTFRGNYSYQVTPSGLFPTGETNDHHKKWLLKDNLPPIADSSLEYIEKFDFCEKNEVVVICTGTGLLLLYRFDDESVLSLIYFRTKTELFELISEDLRINHLSEESKDLNNEKNILNNSISNTMDEVCIMGLFSIDNYILIILGTWMNGSKLSCIYYNKQETGKIPNFELLLNIETEFREYETMVTSLKVFELERMIETQNQKHTEEFIGLIVGTNNGYLQLQYISKDSIRNLMRNGQEKVELKDNCRFNHYNTWKISNSFISEIYEMEISESLNRHFFICCEQPKVLFWSYNSGKGKHGLGVWSFFNIHSSWIPFLCQIRIPPSPLLKQELTKKDNYATKTCILYITHEEKAANEIHIDNLANQDPEKLGGIQISRKTSQQALIKIGLVDTLQRYNCRSIPLEFTPEKVCFIKDLNMYAVAGVKERYKGRSTILEPILESEMIENNEKDSIKENELTFIQSVICLISAKDMKIHYCKFLETNTYPTCLEYVTLRASNDENDVRSFLAIGTSKVESNIDSNSNSNMGTESFGKITLYSIINKHYSYTLLESAVYETEVAPFVIKEFKMSQLLISIENSLICLELHISKNLADSSSSSSSSSSDIWMNTEMDLELTSIELKRKETYCTHTMIVFIKILNGEYILVGDLMRSVGLWEFDRYTGKFHEVCRDNSIAWVVEGIFLSKDMYLISDENRNLRVLMRTLNPENDETYTSLSCIAHLHVGESITTFQQGKFTQAYPETRKCTGGQDCMEESPGKLMFDEQIAFGSSQGGIYLLFSIKDDPKFFSQLVLIEEAIIHALKNSNMDIKLRNKVYNLRDSDLKKLFIRNSNSSIFTGVVGVLCGKDYLPLRWELNSTKESYNFEYDCSGTPRGFVCGDTIELFLDFPIDLQKSVLKELHSFKSARKLKLPDNVNQLETLIEQLKNMH</sequence>
<evidence type="ECO:0000313" key="7">
    <source>
        <dbReference type="Proteomes" id="UP000006726"/>
    </source>
</evidence>
<feature type="coiled-coil region" evidence="3">
    <location>
        <begin position="669"/>
        <end position="696"/>
    </location>
</feature>
<accession>Q5CSG2</accession>
<name>Q5CSG2_CRYPI</name>
<proteinExistence type="predicted"/>
<comment type="subcellular location">
    <subcellularLocation>
        <location evidence="1">Nucleus</location>
    </subcellularLocation>
</comment>
<dbReference type="Gene3D" id="2.130.10.10">
    <property type="entry name" value="YVTN repeat-like/Quinoprotein amine dehydrogenase"/>
    <property type="match status" value="3"/>
</dbReference>
<dbReference type="Proteomes" id="UP000006726">
    <property type="component" value="Chromosome 1"/>
</dbReference>
<dbReference type="InParanoid" id="Q5CSG2"/>
<protein>
    <submittedName>
        <fullName evidence="6">Contains a UVDDB domain that is present in CPSF_A and damage specific DNA binding protein 1</fullName>
    </submittedName>
</protein>
<comment type="caution">
    <text evidence="6">The sequence shown here is derived from an EMBL/GenBank/DDBJ whole genome shotgun (WGS) entry which is preliminary data.</text>
</comment>
<evidence type="ECO:0000259" key="5">
    <source>
        <dbReference type="Pfam" id="PF10433"/>
    </source>
</evidence>
<dbReference type="PANTHER" id="PTHR10644">
    <property type="entry name" value="DNA REPAIR/RNA PROCESSING CPSF FAMILY"/>
    <property type="match status" value="1"/>
</dbReference>
<dbReference type="KEGG" id="cpv:cgd1_2840"/>
<gene>
    <name evidence="6" type="ORF">cgd1_2840</name>
</gene>
<reference evidence="6 7" key="1">
    <citation type="journal article" date="2004" name="Science">
        <title>Complete genome sequence of the apicomplexan, Cryptosporidium parvum.</title>
        <authorList>
            <person name="Abrahamsen M.S."/>
            <person name="Templeton T.J."/>
            <person name="Enomoto S."/>
            <person name="Abrahante J.E."/>
            <person name="Zhu G."/>
            <person name="Lancto C.A."/>
            <person name="Deng M."/>
            <person name="Liu C."/>
            <person name="Widmer G."/>
            <person name="Tzipori S."/>
            <person name="Buck G.A."/>
            <person name="Xu P."/>
            <person name="Bankier A.T."/>
            <person name="Dear P.H."/>
            <person name="Konfortov B.A."/>
            <person name="Spriggs H.F."/>
            <person name="Iyer L."/>
            <person name="Anantharaman V."/>
            <person name="Aravind L."/>
            <person name="Kapur V."/>
        </authorList>
    </citation>
    <scope>NUCLEOTIDE SEQUENCE [LARGE SCALE GENOMIC DNA]</scope>
    <source>
        <strain evidence="7">Iowa II</strain>
    </source>
</reference>
<dbReference type="RefSeq" id="XP_628105.1">
    <property type="nucleotide sequence ID" value="XM_628105.1"/>
</dbReference>
<evidence type="ECO:0000256" key="1">
    <source>
        <dbReference type="ARBA" id="ARBA00004123"/>
    </source>
</evidence>
<dbReference type="Pfam" id="PF10433">
    <property type="entry name" value="Beta-prop_RSE1_1st"/>
    <property type="match status" value="1"/>
</dbReference>
<feature type="non-terminal residue" evidence="6">
    <location>
        <position position="1"/>
    </location>
</feature>
<dbReference type="InterPro" id="IPR018846">
    <property type="entry name" value="Beta-prop_RSE1/DDB1/CPSF1_1st"/>
</dbReference>
<dbReference type="Pfam" id="PF03178">
    <property type="entry name" value="CPSF_A"/>
    <property type="match status" value="1"/>
</dbReference>
<keyword evidence="3" id="KW-0175">Coiled coil</keyword>
<dbReference type="GO" id="GO:0003676">
    <property type="term" value="F:nucleic acid binding"/>
    <property type="evidence" value="ECO:0007669"/>
    <property type="project" value="InterPro"/>
</dbReference>
<feature type="domain" description="RSE1/DDB1/CPSF1 first beta-propeller" evidence="5">
    <location>
        <begin position="21"/>
        <end position="409"/>
    </location>
</feature>
<evidence type="ECO:0000256" key="3">
    <source>
        <dbReference type="SAM" id="Coils"/>
    </source>
</evidence>
<organism evidence="6 7">
    <name type="scientific">Cryptosporidium parvum (strain Iowa II)</name>
    <dbReference type="NCBI Taxonomy" id="353152"/>
    <lineage>
        <taxon>Eukaryota</taxon>
        <taxon>Sar</taxon>
        <taxon>Alveolata</taxon>
        <taxon>Apicomplexa</taxon>
        <taxon>Conoidasida</taxon>
        <taxon>Coccidia</taxon>
        <taxon>Eucoccidiorida</taxon>
        <taxon>Eimeriorina</taxon>
        <taxon>Cryptosporidiidae</taxon>
        <taxon>Cryptosporidium</taxon>
    </lineage>
</organism>
<feature type="domain" description="RSE1/DDB1/CPSF1 C-terminal" evidence="4">
    <location>
        <begin position="1188"/>
        <end position="1358"/>
    </location>
</feature>
<evidence type="ECO:0000313" key="6">
    <source>
        <dbReference type="EMBL" id="EAK88559.1"/>
    </source>
</evidence>
<dbReference type="GO" id="GO:0005634">
    <property type="term" value="C:nucleus"/>
    <property type="evidence" value="ECO:0007669"/>
    <property type="project" value="UniProtKB-SubCell"/>
</dbReference>
<keyword evidence="7" id="KW-1185">Reference proteome</keyword>
<dbReference type="STRING" id="353152.Q5CSG2"/>
<dbReference type="EMBL" id="AAEE01000006">
    <property type="protein sequence ID" value="EAK88559.1"/>
    <property type="molecule type" value="Genomic_DNA"/>
</dbReference>
<dbReference type="OrthoDB" id="6109at2759"/>
<dbReference type="InterPro" id="IPR015943">
    <property type="entry name" value="WD40/YVTN_repeat-like_dom_sf"/>
</dbReference>
<evidence type="ECO:0000259" key="4">
    <source>
        <dbReference type="Pfam" id="PF03178"/>
    </source>
</evidence>
<dbReference type="OMA" id="MSQYNYV"/>
<dbReference type="InterPro" id="IPR050358">
    <property type="entry name" value="RSE1/DDB1/CFT1"/>
</dbReference>
<dbReference type="InterPro" id="IPR004871">
    <property type="entry name" value="RSE1/DDB1/CPSF1_C"/>
</dbReference>
<keyword evidence="2" id="KW-0539">Nucleus</keyword>
<dbReference type="GeneID" id="3371347"/>
<evidence type="ECO:0000256" key="2">
    <source>
        <dbReference type="ARBA" id="ARBA00023242"/>
    </source>
</evidence>